<evidence type="ECO:0000313" key="1">
    <source>
        <dbReference type="EMBL" id="CAK7901929.1"/>
    </source>
</evidence>
<accession>A0AAV1T5B3</accession>
<reference evidence="1" key="1">
    <citation type="submission" date="2024-01" db="EMBL/GenBank/DDBJ databases">
        <authorList>
            <person name="Webb A."/>
        </authorList>
    </citation>
    <scope>NUCLEOTIDE SEQUENCE</scope>
    <source>
        <strain evidence="1">Pm1</strain>
    </source>
</reference>
<organism evidence="1 2">
    <name type="scientific">Peronospora matthiolae</name>
    <dbReference type="NCBI Taxonomy" id="2874970"/>
    <lineage>
        <taxon>Eukaryota</taxon>
        <taxon>Sar</taxon>
        <taxon>Stramenopiles</taxon>
        <taxon>Oomycota</taxon>
        <taxon>Peronosporomycetes</taxon>
        <taxon>Peronosporales</taxon>
        <taxon>Peronosporaceae</taxon>
        <taxon>Peronospora</taxon>
    </lineage>
</organism>
<sequence>MITQELGDRFRLVAHVVFTVVDNELYFDSSEVLERLAADIDGEAVKDCSVGAGGD</sequence>
<comment type="caution">
    <text evidence="1">The sequence shown here is derived from an EMBL/GenBank/DDBJ whole genome shotgun (WGS) entry which is preliminary data.</text>
</comment>
<dbReference type="Proteomes" id="UP001162060">
    <property type="component" value="Unassembled WGS sequence"/>
</dbReference>
<dbReference type="EMBL" id="CAKLBY020000024">
    <property type="protein sequence ID" value="CAK7901929.1"/>
    <property type="molecule type" value="Genomic_DNA"/>
</dbReference>
<protein>
    <submittedName>
        <fullName evidence="1">Uncharacterized protein</fullName>
    </submittedName>
</protein>
<name>A0AAV1T5B3_9STRA</name>
<gene>
    <name evidence="1" type="ORF">PM001_LOCUS2378</name>
</gene>
<proteinExistence type="predicted"/>
<evidence type="ECO:0000313" key="2">
    <source>
        <dbReference type="Proteomes" id="UP001162060"/>
    </source>
</evidence>
<dbReference type="AlphaFoldDB" id="A0AAV1T5B3"/>